<keyword evidence="1" id="KW-0175">Coiled coil</keyword>
<feature type="compositionally biased region" description="Basic and acidic residues" evidence="2">
    <location>
        <begin position="1"/>
        <end position="17"/>
    </location>
</feature>
<organism evidence="3 4">
    <name type="scientific">Symbiodinium microadriaticum</name>
    <name type="common">Dinoflagellate</name>
    <name type="synonym">Zooxanthella microadriatica</name>
    <dbReference type="NCBI Taxonomy" id="2951"/>
    <lineage>
        <taxon>Eukaryota</taxon>
        <taxon>Sar</taxon>
        <taxon>Alveolata</taxon>
        <taxon>Dinophyceae</taxon>
        <taxon>Suessiales</taxon>
        <taxon>Symbiodiniaceae</taxon>
        <taxon>Symbiodinium</taxon>
    </lineage>
</organism>
<protein>
    <submittedName>
        <fullName evidence="3">Uncharacterized protein</fullName>
    </submittedName>
</protein>
<reference evidence="3 4" key="1">
    <citation type="submission" date="2016-02" db="EMBL/GenBank/DDBJ databases">
        <title>Genome analysis of coral dinoflagellate symbionts highlights evolutionary adaptations to a symbiotic lifestyle.</title>
        <authorList>
            <person name="Aranda M."/>
            <person name="Li Y."/>
            <person name="Liew Y.J."/>
            <person name="Baumgarten S."/>
            <person name="Simakov O."/>
            <person name="Wilson M."/>
            <person name="Piel J."/>
            <person name="Ashoor H."/>
            <person name="Bougouffa S."/>
            <person name="Bajic V.B."/>
            <person name="Ryu T."/>
            <person name="Ravasi T."/>
            <person name="Bayer T."/>
            <person name="Micklem G."/>
            <person name="Kim H."/>
            <person name="Bhak J."/>
            <person name="Lajeunesse T.C."/>
            <person name="Voolstra C.R."/>
        </authorList>
    </citation>
    <scope>NUCLEOTIDE SEQUENCE [LARGE SCALE GENOMIC DNA]</scope>
    <source>
        <strain evidence="3 4">CCMP2467</strain>
    </source>
</reference>
<proteinExistence type="predicted"/>
<evidence type="ECO:0000256" key="2">
    <source>
        <dbReference type="SAM" id="MobiDB-lite"/>
    </source>
</evidence>
<feature type="compositionally biased region" description="Basic and acidic residues" evidence="2">
    <location>
        <begin position="101"/>
        <end position="112"/>
    </location>
</feature>
<sequence length="419" mass="46591">MARWRLRMEDFGRRQEGGNRTSEAWHQPRWASKASSLSKGDEERPPSSGGSTRCPSSARGRHSPAPSVETRAPSPNSPPASWAQPAPPSLRASADTWATRVDSKQRGQEKDFPATYSIKPGDLAGSLLPDYELWVTLHGGNGRWQQARAQTQWAQMLVEHEAAMAAKKLETERQRLRRAEVARIRRAEEEELRRRVEEAEHDKRRRKEEELRLQMQREEEARRAKLEEERLLELMQPRKCQKCEGSGRCANCQGEGSVDVLFLAPSVGSRPMPILQGRRPRGCRLCGGAGDGALLRDFVAGSGRCDVCKGERFIKPPPGGFKTPAKAEATPRRTSREYEALNGSMPDASALMLQVWRIHLQRRLAPVYAISGFAASKSDEDAALAPSAPAEQGRSGASKPSSEAMEERLQRLHSALKHA</sequence>
<dbReference type="Proteomes" id="UP000186817">
    <property type="component" value="Unassembled WGS sequence"/>
</dbReference>
<gene>
    <name evidence="3" type="ORF">AK812_SmicGene1989</name>
</gene>
<evidence type="ECO:0000313" key="3">
    <source>
        <dbReference type="EMBL" id="OLQ13987.1"/>
    </source>
</evidence>
<feature type="coiled-coil region" evidence="1">
    <location>
        <begin position="179"/>
        <end position="228"/>
    </location>
</feature>
<evidence type="ECO:0000256" key="1">
    <source>
        <dbReference type="SAM" id="Coils"/>
    </source>
</evidence>
<feature type="region of interest" description="Disordered" evidence="2">
    <location>
        <begin position="378"/>
        <end position="419"/>
    </location>
</feature>
<dbReference type="AlphaFoldDB" id="A0A1Q9F2W0"/>
<feature type="region of interest" description="Disordered" evidence="2">
    <location>
        <begin position="1"/>
        <end position="115"/>
    </location>
</feature>
<name>A0A1Q9F2W0_SYMMI</name>
<accession>A0A1Q9F2W0</accession>
<dbReference type="OrthoDB" id="437206at2759"/>
<dbReference type="EMBL" id="LSRX01000021">
    <property type="protein sequence ID" value="OLQ13987.1"/>
    <property type="molecule type" value="Genomic_DNA"/>
</dbReference>
<keyword evidence="4" id="KW-1185">Reference proteome</keyword>
<evidence type="ECO:0000313" key="4">
    <source>
        <dbReference type="Proteomes" id="UP000186817"/>
    </source>
</evidence>
<comment type="caution">
    <text evidence="3">The sequence shown here is derived from an EMBL/GenBank/DDBJ whole genome shotgun (WGS) entry which is preliminary data.</text>
</comment>
<feature type="region of interest" description="Disordered" evidence="2">
    <location>
        <begin position="316"/>
        <end position="335"/>
    </location>
</feature>